<dbReference type="InterPro" id="IPR006379">
    <property type="entry name" value="HAD-SF_hydro_IIB"/>
</dbReference>
<dbReference type="InterPro" id="IPR036412">
    <property type="entry name" value="HAD-like_sf"/>
</dbReference>
<dbReference type="RefSeq" id="WP_046231937.1">
    <property type="nucleotide sequence ID" value="NZ_FONN01000009.1"/>
</dbReference>
<dbReference type="EMBL" id="FONN01000009">
    <property type="protein sequence ID" value="SFE93347.1"/>
    <property type="molecule type" value="Genomic_DNA"/>
</dbReference>
<dbReference type="Proteomes" id="UP000183410">
    <property type="component" value="Unassembled WGS sequence"/>
</dbReference>
<name>A0A1I2EL53_9BACL</name>
<protein>
    <recommendedName>
        <fullName evidence="3">Cof subfamily of IIB subfamily of haloacid dehalogenase superfamily/HAD-superfamily hydrolase, subfamily IIB</fullName>
    </recommendedName>
</protein>
<dbReference type="SFLD" id="SFLDG01140">
    <property type="entry name" value="C2.B:_Phosphomannomutase_and_P"/>
    <property type="match status" value="1"/>
</dbReference>
<dbReference type="NCBIfam" id="TIGR00099">
    <property type="entry name" value="Cof-subfamily"/>
    <property type="match status" value="1"/>
</dbReference>
<dbReference type="AlphaFoldDB" id="A0A1I2EL53"/>
<dbReference type="GO" id="GO:0005829">
    <property type="term" value="C:cytosol"/>
    <property type="evidence" value="ECO:0007669"/>
    <property type="project" value="TreeGrafter"/>
</dbReference>
<dbReference type="PANTHER" id="PTHR10000:SF25">
    <property type="entry name" value="PHOSPHATASE YKRA-RELATED"/>
    <property type="match status" value="1"/>
</dbReference>
<dbReference type="SFLD" id="SFLDS00003">
    <property type="entry name" value="Haloacid_Dehalogenase"/>
    <property type="match status" value="1"/>
</dbReference>
<dbReference type="Gene3D" id="3.40.50.1000">
    <property type="entry name" value="HAD superfamily/HAD-like"/>
    <property type="match status" value="1"/>
</dbReference>
<dbReference type="SUPFAM" id="SSF56784">
    <property type="entry name" value="HAD-like"/>
    <property type="match status" value="1"/>
</dbReference>
<dbReference type="InterPro" id="IPR000150">
    <property type="entry name" value="Cof"/>
</dbReference>
<gene>
    <name evidence="1" type="ORF">SAMN04487969_109185</name>
</gene>
<evidence type="ECO:0008006" key="3">
    <source>
        <dbReference type="Google" id="ProtNLM"/>
    </source>
</evidence>
<dbReference type="CDD" id="cd07517">
    <property type="entry name" value="HAD_HPP"/>
    <property type="match status" value="1"/>
</dbReference>
<accession>A0A1I2EL53</accession>
<keyword evidence="2" id="KW-1185">Reference proteome</keyword>
<dbReference type="GO" id="GO:0000287">
    <property type="term" value="F:magnesium ion binding"/>
    <property type="evidence" value="ECO:0007669"/>
    <property type="project" value="TreeGrafter"/>
</dbReference>
<organism evidence="1 2">
    <name type="scientific">Paenibacillus algorifonticola</name>
    <dbReference type="NCBI Taxonomy" id="684063"/>
    <lineage>
        <taxon>Bacteria</taxon>
        <taxon>Bacillati</taxon>
        <taxon>Bacillota</taxon>
        <taxon>Bacilli</taxon>
        <taxon>Bacillales</taxon>
        <taxon>Paenibacillaceae</taxon>
        <taxon>Paenibacillus</taxon>
    </lineage>
</organism>
<proteinExistence type="predicted"/>
<dbReference type="GO" id="GO:0016791">
    <property type="term" value="F:phosphatase activity"/>
    <property type="evidence" value="ECO:0007669"/>
    <property type="project" value="UniProtKB-ARBA"/>
</dbReference>
<dbReference type="Gene3D" id="3.30.1240.10">
    <property type="match status" value="1"/>
</dbReference>
<evidence type="ECO:0000313" key="2">
    <source>
        <dbReference type="Proteomes" id="UP000183410"/>
    </source>
</evidence>
<reference evidence="2" key="1">
    <citation type="submission" date="2016-10" db="EMBL/GenBank/DDBJ databases">
        <authorList>
            <person name="Varghese N."/>
            <person name="Submissions S."/>
        </authorList>
    </citation>
    <scope>NUCLEOTIDE SEQUENCE [LARGE SCALE GENOMIC DNA]</scope>
    <source>
        <strain evidence="2">CGMCC 1.10223</strain>
    </source>
</reference>
<sequence>MPNKRSIIFFDIDGTLLGRNKRLVPSAKHAIKALQEEGHLVALASGRSPFMLEALRQELGIQTYVSFNGQYVVHEGEVIFSNPFRRADMEQLSEYARQYRTPLVYLDAATMAASSEQHPYVQTCFSALNYDSPPYDPVFYRERDIYQMMLFDKQKEDDGYKNKFPQLHFVRWHAYSADVLPGGGSKAQGISQLLQKLGAAPEEAYAFGDQLNDLEMLQYIGQSVAMGNAPDEVKQIAKYVTKDVDDDGIAYGLELVGLLSRKRLGA</sequence>
<dbReference type="PANTHER" id="PTHR10000">
    <property type="entry name" value="PHOSPHOSERINE PHOSPHATASE"/>
    <property type="match status" value="1"/>
</dbReference>
<evidence type="ECO:0000313" key="1">
    <source>
        <dbReference type="EMBL" id="SFE93347.1"/>
    </source>
</evidence>
<dbReference type="OrthoDB" id="9810101at2"/>
<dbReference type="SFLD" id="SFLDG01144">
    <property type="entry name" value="C2.B.4:_PGP_Like"/>
    <property type="match status" value="1"/>
</dbReference>
<dbReference type="Pfam" id="PF08282">
    <property type="entry name" value="Hydrolase_3"/>
    <property type="match status" value="1"/>
</dbReference>
<dbReference type="InterPro" id="IPR023214">
    <property type="entry name" value="HAD_sf"/>
</dbReference>
<dbReference type="NCBIfam" id="TIGR01484">
    <property type="entry name" value="HAD-SF-IIB"/>
    <property type="match status" value="1"/>
</dbReference>